<dbReference type="RefSeq" id="WP_058383031.1">
    <property type="nucleotide sequence ID" value="NZ_CP013659.2"/>
</dbReference>
<keyword evidence="1" id="KW-0472">Membrane</keyword>
<proteinExistence type="predicted"/>
<evidence type="ECO:0000313" key="3">
    <source>
        <dbReference type="Proteomes" id="UP000067683"/>
    </source>
</evidence>
<name>A0A0U2N6U9_9BACL</name>
<feature type="transmembrane region" description="Helical" evidence="1">
    <location>
        <begin position="82"/>
        <end position="101"/>
    </location>
</feature>
<dbReference type="AlphaFoldDB" id="A0A0U2N6U9"/>
<gene>
    <name evidence="2" type="ORF">AUC31_14485</name>
</gene>
<evidence type="ECO:0000256" key="1">
    <source>
        <dbReference type="SAM" id="Phobius"/>
    </source>
</evidence>
<sequence length="165" mass="18375">MLFSKWTVYQAAALAGLIALAVVAELYSLDIGNALASGAISSMLIVLTFILLSTSLIHLFFIFHSKKSERFLSHPLWNKMNVLSGLLLAVFVVMFISAAVFTPLNDWIMDGRWILYGILYFFLFLYSLFVLSVVHKVKQGSAKETKIEISFGATVVSLCVLLFLL</sequence>
<feature type="transmembrane region" description="Helical" evidence="1">
    <location>
        <begin position="38"/>
        <end position="61"/>
    </location>
</feature>
<organism evidence="2 3">
    <name type="scientific">Planococcus rifietoensis</name>
    <dbReference type="NCBI Taxonomy" id="200991"/>
    <lineage>
        <taxon>Bacteria</taxon>
        <taxon>Bacillati</taxon>
        <taxon>Bacillota</taxon>
        <taxon>Bacilli</taxon>
        <taxon>Bacillales</taxon>
        <taxon>Caryophanaceae</taxon>
        <taxon>Planococcus</taxon>
    </lineage>
</organism>
<keyword evidence="1" id="KW-0812">Transmembrane</keyword>
<reference evidence="2" key="1">
    <citation type="submission" date="2016-01" db="EMBL/GenBank/DDBJ databases">
        <title>Complete genome of Planococcus rifietoensis type strain M8.</title>
        <authorList>
            <person name="See-Too W.S."/>
        </authorList>
    </citation>
    <scope>NUCLEOTIDE SEQUENCE [LARGE SCALE GENOMIC DNA]</scope>
    <source>
        <strain evidence="2">M8</strain>
    </source>
</reference>
<keyword evidence="1" id="KW-1133">Transmembrane helix</keyword>
<evidence type="ECO:0000313" key="2">
    <source>
        <dbReference type="EMBL" id="ALS76329.1"/>
    </source>
</evidence>
<keyword evidence="3" id="KW-1185">Reference proteome</keyword>
<feature type="transmembrane region" description="Helical" evidence="1">
    <location>
        <begin position="147"/>
        <end position="164"/>
    </location>
</feature>
<feature type="transmembrane region" description="Helical" evidence="1">
    <location>
        <begin position="113"/>
        <end position="135"/>
    </location>
</feature>
<protein>
    <submittedName>
        <fullName evidence="2">Uncharacterized protein</fullName>
    </submittedName>
</protein>
<dbReference type="EMBL" id="CP013659">
    <property type="protein sequence ID" value="ALS76329.1"/>
    <property type="molecule type" value="Genomic_DNA"/>
</dbReference>
<accession>A0A0U2N6U9</accession>
<dbReference type="Proteomes" id="UP000067683">
    <property type="component" value="Chromosome"/>
</dbReference>
<dbReference type="OrthoDB" id="2427708at2"/>
<dbReference type="KEGG" id="prt:AUC31_14485"/>